<comment type="caution">
    <text evidence="2">The sequence shown here is derived from an EMBL/GenBank/DDBJ whole genome shotgun (WGS) entry which is preliminary data.</text>
</comment>
<keyword evidence="1" id="KW-0472">Membrane</keyword>
<gene>
    <name evidence="2" type="ORF">BCY88_21640</name>
</gene>
<dbReference type="EMBL" id="MCAS01000008">
    <property type="protein sequence ID" value="RKF48334.1"/>
    <property type="molecule type" value="Genomic_DNA"/>
</dbReference>
<reference evidence="2 3" key="1">
    <citation type="submission" date="2016-07" db="EMBL/GenBank/DDBJ databases">
        <title>Genome analysis of Burkholderia fungorum ES3-20.</title>
        <authorList>
            <person name="Xu D."/>
            <person name="Yao R."/>
            <person name="Zheng S."/>
        </authorList>
    </citation>
    <scope>NUCLEOTIDE SEQUENCE [LARGE SCALE GENOMIC DNA]</scope>
    <source>
        <strain evidence="2 3">ES3-20</strain>
    </source>
</reference>
<name>A0A420GT01_9BURK</name>
<dbReference type="OrthoDB" id="9882851at2"/>
<proteinExistence type="predicted"/>
<protein>
    <submittedName>
        <fullName evidence="2">Uncharacterized protein</fullName>
    </submittedName>
</protein>
<feature type="transmembrane region" description="Helical" evidence="1">
    <location>
        <begin position="21"/>
        <end position="39"/>
    </location>
</feature>
<evidence type="ECO:0000313" key="3">
    <source>
        <dbReference type="Proteomes" id="UP000283709"/>
    </source>
</evidence>
<accession>A0A420GT01</accession>
<evidence type="ECO:0000256" key="1">
    <source>
        <dbReference type="SAM" id="Phobius"/>
    </source>
</evidence>
<dbReference type="Proteomes" id="UP000283709">
    <property type="component" value="Unassembled WGS sequence"/>
</dbReference>
<evidence type="ECO:0000313" key="2">
    <source>
        <dbReference type="EMBL" id="RKF48334.1"/>
    </source>
</evidence>
<dbReference type="RefSeq" id="WP_120344029.1">
    <property type="nucleotide sequence ID" value="NZ_MCAS01000008.1"/>
</dbReference>
<sequence>MYQTATDHPARELRMRTSQNTGRLIGVSAFLLAATMLAGCEDMARNGLVYSHRDSFVHESDTDPTDNISDPLWARRINNDRAAVKDGSSPQKVVDLDIQMARMMPEAQAIVAAQDQARAQAWIQKYDALNHEMLDAQMRSGTAGLAANSWSKGAWIQKGDSDPCIALNGQNLCQPGVAQNYQGSVPKALQEMASILADQQRQRQRMNK</sequence>
<dbReference type="AlphaFoldDB" id="A0A420GT01"/>
<organism evidence="2 3">
    <name type="scientific">Paraburkholderia fungorum</name>
    <dbReference type="NCBI Taxonomy" id="134537"/>
    <lineage>
        <taxon>Bacteria</taxon>
        <taxon>Pseudomonadati</taxon>
        <taxon>Pseudomonadota</taxon>
        <taxon>Betaproteobacteria</taxon>
        <taxon>Burkholderiales</taxon>
        <taxon>Burkholderiaceae</taxon>
        <taxon>Paraburkholderia</taxon>
    </lineage>
</organism>
<keyword evidence="1" id="KW-0812">Transmembrane</keyword>
<keyword evidence="1" id="KW-1133">Transmembrane helix</keyword>